<sequence>MPGISFFSPPFLKEIQQLVHCVVDLNQKKIILESVELEQLQQRFQSICSYYNVSNLLRNVYTPLECLAYCQEDAYLKAPYQSSSFATFCLSIGVFFKEIIPYDLLEVSKTATEKSKKILREKNSSTKDKIDAGRQLIYAAIPWGALQSISILLMWRSPEKQYPYQEIILSAARALRASWAALLPGFQALITYEVSVAQGTVNFEFINFPPLDPKDSFFCLAQYAADALYLRKIKATLSEF</sequence>
<comment type="caution">
    <text evidence="1">The sequence shown here is derived from an EMBL/GenBank/DDBJ whole genome shotgun (WGS) entry which is preliminary data.</text>
</comment>
<dbReference type="AlphaFoldDB" id="X1IFW2"/>
<dbReference type="EMBL" id="BARU01039391">
    <property type="protein sequence ID" value="GAH80597.1"/>
    <property type="molecule type" value="Genomic_DNA"/>
</dbReference>
<feature type="non-terminal residue" evidence="1">
    <location>
        <position position="240"/>
    </location>
</feature>
<reference evidence="1" key="1">
    <citation type="journal article" date="2014" name="Front. Microbiol.">
        <title>High frequency of phylogenetically diverse reductive dehalogenase-homologous genes in deep subseafloor sedimentary metagenomes.</title>
        <authorList>
            <person name="Kawai M."/>
            <person name="Futagami T."/>
            <person name="Toyoda A."/>
            <person name="Takaki Y."/>
            <person name="Nishi S."/>
            <person name="Hori S."/>
            <person name="Arai W."/>
            <person name="Tsubouchi T."/>
            <person name="Morono Y."/>
            <person name="Uchiyama I."/>
            <person name="Ito T."/>
            <person name="Fujiyama A."/>
            <person name="Inagaki F."/>
            <person name="Takami H."/>
        </authorList>
    </citation>
    <scope>NUCLEOTIDE SEQUENCE</scope>
    <source>
        <strain evidence="1">Expedition CK06-06</strain>
    </source>
</reference>
<proteinExistence type="predicted"/>
<protein>
    <submittedName>
        <fullName evidence="1">Uncharacterized protein</fullName>
    </submittedName>
</protein>
<gene>
    <name evidence="1" type="ORF">S03H2_61062</name>
</gene>
<accession>X1IFW2</accession>
<name>X1IFW2_9ZZZZ</name>
<organism evidence="1">
    <name type="scientific">marine sediment metagenome</name>
    <dbReference type="NCBI Taxonomy" id="412755"/>
    <lineage>
        <taxon>unclassified sequences</taxon>
        <taxon>metagenomes</taxon>
        <taxon>ecological metagenomes</taxon>
    </lineage>
</organism>
<evidence type="ECO:0000313" key="1">
    <source>
        <dbReference type="EMBL" id="GAH80597.1"/>
    </source>
</evidence>